<feature type="transmembrane region" description="Helical" evidence="10">
    <location>
        <begin position="214"/>
        <end position="234"/>
    </location>
</feature>
<proteinExistence type="predicted"/>
<feature type="domain" description="Ionotropic glutamate receptor C-terminal" evidence="13">
    <location>
        <begin position="43"/>
        <end position="370"/>
    </location>
</feature>
<dbReference type="Pfam" id="PF00060">
    <property type="entry name" value="Lig_chan"/>
    <property type="match status" value="1"/>
</dbReference>
<keyword evidence="11" id="KW-0732">Signal</keyword>
<comment type="subcellular location">
    <subcellularLocation>
        <location evidence="1">Membrane</location>
        <topology evidence="1">Multi-pass membrane protein</topology>
    </subcellularLocation>
</comment>
<keyword evidence="8" id="KW-0325">Glycoprotein</keyword>
<keyword evidence="9" id="KW-0407">Ion channel</keyword>
<dbReference type="Proteomes" id="UP001597264">
    <property type="component" value="Unassembled WGS sequence"/>
</dbReference>
<evidence type="ECO:0000256" key="4">
    <source>
        <dbReference type="ARBA" id="ARBA00022989"/>
    </source>
</evidence>
<evidence type="ECO:0000256" key="9">
    <source>
        <dbReference type="ARBA" id="ARBA00023303"/>
    </source>
</evidence>
<keyword evidence="4 10" id="KW-1133">Transmembrane helix</keyword>
<evidence type="ECO:0000313" key="14">
    <source>
        <dbReference type="EMBL" id="MFD1215125.1"/>
    </source>
</evidence>
<dbReference type="PANTHER" id="PTHR18966">
    <property type="entry name" value="IONOTROPIC GLUTAMATE RECEPTOR"/>
    <property type="match status" value="1"/>
</dbReference>
<evidence type="ECO:0000256" key="1">
    <source>
        <dbReference type="ARBA" id="ARBA00004141"/>
    </source>
</evidence>
<feature type="transmembrane region" description="Helical" evidence="10">
    <location>
        <begin position="156"/>
        <end position="174"/>
    </location>
</feature>
<evidence type="ECO:0000259" key="12">
    <source>
        <dbReference type="SMART" id="SM00062"/>
    </source>
</evidence>
<keyword evidence="5" id="KW-0406">Ion transport</keyword>
<dbReference type="RefSeq" id="WP_230435454.1">
    <property type="nucleotide sequence ID" value="NZ_CP087715.1"/>
</dbReference>
<keyword evidence="2" id="KW-0813">Transport</keyword>
<evidence type="ECO:0000259" key="13">
    <source>
        <dbReference type="SMART" id="SM00079"/>
    </source>
</evidence>
<dbReference type="SMART" id="SM00079">
    <property type="entry name" value="PBPe"/>
    <property type="match status" value="1"/>
</dbReference>
<protein>
    <submittedName>
        <fullName evidence="14">Transporter substrate-binding domain-containing protein</fullName>
    </submittedName>
</protein>
<evidence type="ECO:0000256" key="6">
    <source>
        <dbReference type="ARBA" id="ARBA00023136"/>
    </source>
</evidence>
<dbReference type="SUPFAM" id="SSF53850">
    <property type="entry name" value="Periplasmic binding protein-like II"/>
    <property type="match status" value="1"/>
</dbReference>
<evidence type="ECO:0000256" key="2">
    <source>
        <dbReference type="ARBA" id="ARBA00022448"/>
    </source>
</evidence>
<dbReference type="InterPro" id="IPR001638">
    <property type="entry name" value="Solute-binding_3/MltF_N"/>
</dbReference>
<dbReference type="Pfam" id="PF00497">
    <property type="entry name" value="SBP_bac_3"/>
    <property type="match status" value="1"/>
</dbReference>
<sequence length="372" mass="41048">MLARSFAFLFHIFLLCGAFHGQALGQADSASQGGDQGASEVRTVQVGLYLSPPFVMEEGEVYTGMAIDLWQEIARERNLKSIYRVYSDLPSLMGDTEQGKIDVAVTNLTVTEDRALKVDFTQPWFDAGLRVMVSTNQKTNIGDIFHGLHRSGLLTGYLWLIAVIFAATLLFTLFDRRFDAEFPSRWRDGLAESFYSVMSIVTSGRVERKNLFGWVGRIWGGLWLVCGVAVVSYITASITSVMTSLALTSQVNGLQDLPGKTVGVLAGSTAQESMVRHAIKTREFKDIEQAVSGLRSGEVQALVADAPVLAYFTFQNPGLGVRLVGKLFEPDKYAFALPRGSDLTRPISIEVIAAYESRLIFNLKEKYFGPVR</sequence>
<comment type="caution">
    <text evidence="14">The sequence shown here is derived from an EMBL/GenBank/DDBJ whole genome shotgun (WGS) entry which is preliminary data.</text>
</comment>
<dbReference type="EMBL" id="JBHTLR010000003">
    <property type="protein sequence ID" value="MFD1215125.1"/>
    <property type="molecule type" value="Genomic_DNA"/>
</dbReference>
<keyword evidence="7" id="KW-0675">Receptor</keyword>
<evidence type="ECO:0000256" key="8">
    <source>
        <dbReference type="ARBA" id="ARBA00023180"/>
    </source>
</evidence>
<evidence type="ECO:0000256" key="10">
    <source>
        <dbReference type="SAM" id="Phobius"/>
    </source>
</evidence>
<dbReference type="SMART" id="SM00062">
    <property type="entry name" value="PBPb"/>
    <property type="match status" value="1"/>
</dbReference>
<evidence type="ECO:0000256" key="5">
    <source>
        <dbReference type="ARBA" id="ARBA00023065"/>
    </source>
</evidence>
<evidence type="ECO:0000313" key="15">
    <source>
        <dbReference type="Proteomes" id="UP001597264"/>
    </source>
</evidence>
<feature type="chain" id="PRO_5046086838" evidence="11">
    <location>
        <begin position="24"/>
        <end position="372"/>
    </location>
</feature>
<accession>A0ABW3U6T7</accession>
<organism evidence="14 15">
    <name type="scientific">Microbulbifer celer</name>
    <dbReference type="NCBI Taxonomy" id="435905"/>
    <lineage>
        <taxon>Bacteria</taxon>
        <taxon>Pseudomonadati</taxon>
        <taxon>Pseudomonadota</taxon>
        <taxon>Gammaproteobacteria</taxon>
        <taxon>Cellvibrionales</taxon>
        <taxon>Microbulbiferaceae</taxon>
        <taxon>Microbulbifer</taxon>
    </lineage>
</organism>
<evidence type="ECO:0000256" key="7">
    <source>
        <dbReference type="ARBA" id="ARBA00023170"/>
    </source>
</evidence>
<evidence type="ECO:0000256" key="3">
    <source>
        <dbReference type="ARBA" id="ARBA00022692"/>
    </source>
</evidence>
<feature type="domain" description="Solute-binding protein family 3/N-terminal" evidence="12">
    <location>
        <begin position="43"/>
        <end position="371"/>
    </location>
</feature>
<dbReference type="InterPro" id="IPR001320">
    <property type="entry name" value="Iontro_rcpt_C"/>
</dbReference>
<keyword evidence="6 10" id="KW-0472">Membrane</keyword>
<dbReference type="InterPro" id="IPR015683">
    <property type="entry name" value="Ionotropic_Glu_rcpt"/>
</dbReference>
<evidence type="ECO:0000256" key="11">
    <source>
        <dbReference type="SAM" id="SignalP"/>
    </source>
</evidence>
<name>A0ABW3U6T7_9GAMM</name>
<reference evidence="15" key="1">
    <citation type="journal article" date="2019" name="Int. J. Syst. Evol. Microbiol.">
        <title>The Global Catalogue of Microorganisms (GCM) 10K type strain sequencing project: providing services to taxonomists for standard genome sequencing and annotation.</title>
        <authorList>
            <consortium name="The Broad Institute Genomics Platform"/>
            <consortium name="The Broad Institute Genome Sequencing Center for Infectious Disease"/>
            <person name="Wu L."/>
            <person name="Ma J."/>
        </authorList>
    </citation>
    <scope>NUCLEOTIDE SEQUENCE [LARGE SCALE GENOMIC DNA]</scope>
    <source>
        <strain evidence="15">CCUG 54356</strain>
    </source>
</reference>
<keyword evidence="3 10" id="KW-0812">Transmembrane</keyword>
<dbReference type="SUPFAM" id="SSF81324">
    <property type="entry name" value="Voltage-gated potassium channels"/>
    <property type="match status" value="1"/>
</dbReference>
<gene>
    <name evidence="14" type="ORF">ACFQ2X_00810</name>
</gene>
<dbReference type="Gene3D" id="3.40.190.10">
    <property type="entry name" value="Periplasmic binding protein-like II"/>
    <property type="match status" value="3"/>
</dbReference>
<feature type="signal peptide" evidence="11">
    <location>
        <begin position="1"/>
        <end position="23"/>
    </location>
</feature>
<keyword evidence="15" id="KW-1185">Reference proteome</keyword>